<evidence type="ECO:0000313" key="5">
    <source>
        <dbReference type="EMBL" id="NYG35502.1"/>
    </source>
</evidence>
<gene>
    <name evidence="5" type="ORF">BDD16_004564</name>
</gene>
<dbReference type="InterPro" id="IPR014001">
    <property type="entry name" value="Helicase_ATP-bd"/>
</dbReference>
<evidence type="ECO:0000259" key="4">
    <source>
        <dbReference type="PROSITE" id="PS51194"/>
    </source>
</evidence>
<dbReference type="PANTHER" id="PTHR47962">
    <property type="entry name" value="ATP-DEPENDENT HELICASE LHR-RELATED-RELATED"/>
    <property type="match status" value="1"/>
</dbReference>
<feature type="domain" description="Helicase C-terminal" evidence="4">
    <location>
        <begin position="231"/>
        <end position="383"/>
    </location>
</feature>
<dbReference type="GO" id="GO:0004386">
    <property type="term" value="F:helicase activity"/>
    <property type="evidence" value="ECO:0007669"/>
    <property type="project" value="UniProtKB-KW"/>
</dbReference>
<sequence>MTDAFAQLHPALQYHVVNSLGWSQLRPTQLEAIAPIQSGRHCLLLAPTAGGKTEAAALPMLSRILLEGWPATSVLYICPIKALLNDLEHRLTHYAGLVGLRVAVWHGDVSQSAKRRAMKDAPDILLTTPESLEAMLISTRVERTHWFGQLRAVIVDELHAFAADDRGWHLRAVMHRLAQYTAQPLQRIGLSATVSNPQELLAWFAPQGERQLVGQAQVSTDADVTIDHVGSLENAGIVVSRLYRGEKRLVFCDSRSSAEQLGSLLRGHGVRTFISHASLSASERRLAEAAFAQEKDCVIVATSTLELGLDVGDLDRVIQIDAPSTVSSFLQRMGRTGRRSGSRRNCLFLTTSDDALLLALGLTQRWSEAWVEAAIPPAEPWPLVAQQALAATLERGEWAHHELVTLLQGAFGELPPQGIARVVTHLVSQGFLDEAEHIIRIGPRTEQDYGRGHYRDLLASFSGPDLLTGKHGSAEVGYIDPTVLSGEHPQRILLLAGRSWRVVGVEWSRRTVWLEPAKEGGTARWMGSARSLSRDVCQGIRTVLASGAPSAITLSRRARLALTALAEETGLTPQTQILLTQDEQGPRTWTFAGTRENRTLAHQAGQHGAKVRFDALSVRAPVGWQLDGNAEVRLTDQERVMLGEGFKFHACVPEELLDRTIMARLFAVLSSDRSAQGASPARGWRTGL</sequence>
<dbReference type="SMART" id="SM00487">
    <property type="entry name" value="DEXDc"/>
    <property type="match status" value="1"/>
</dbReference>
<keyword evidence="5" id="KW-0347">Helicase</keyword>
<dbReference type="EC" id="3.6.4.-" evidence="5"/>
<evidence type="ECO:0000256" key="2">
    <source>
        <dbReference type="ARBA" id="ARBA00022840"/>
    </source>
</evidence>
<dbReference type="EMBL" id="JACCFH010000002">
    <property type="protein sequence ID" value="NYG35502.1"/>
    <property type="molecule type" value="Genomic_DNA"/>
</dbReference>
<dbReference type="InterPro" id="IPR011545">
    <property type="entry name" value="DEAD/DEAH_box_helicase_dom"/>
</dbReference>
<keyword evidence="6" id="KW-1185">Reference proteome</keyword>
<organism evidence="5 6">
    <name type="scientific">Sphaerotilus montanus</name>
    <dbReference type="NCBI Taxonomy" id="522889"/>
    <lineage>
        <taxon>Bacteria</taxon>
        <taxon>Pseudomonadati</taxon>
        <taxon>Pseudomonadota</taxon>
        <taxon>Betaproteobacteria</taxon>
        <taxon>Burkholderiales</taxon>
        <taxon>Sphaerotilaceae</taxon>
        <taxon>Sphaerotilus</taxon>
    </lineage>
</organism>
<dbReference type="PROSITE" id="PS51194">
    <property type="entry name" value="HELICASE_CTER"/>
    <property type="match status" value="1"/>
</dbReference>
<name>A0A7Y9U917_9BURK</name>
<dbReference type="SMART" id="SM00490">
    <property type="entry name" value="HELICc"/>
    <property type="match status" value="1"/>
</dbReference>
<dbReference type="Proteomes" id="UP000518288">
    <property type="component" value="Unassembled WGS sequence"/>
</dbReference>
<dbReference type="InterPro" id="IPR001650">
    <property type="entry name" value="Helicase_C-like"/>
</dbReference>
<dbReference type="InterPro" id="IPR027417">
    <property type="entry name" value="P-loop_NTPase"/>
</dbReference>
<dbReference type="Gene3D" id="3.40.50.300">
    <property type="entry name" value="P-loop containing nucleotide triphosphate hydrolases"/>
    <property type="match status" value="2"/>
</dbReference>
<reference evidence="5 6" key="1">
    <citation type="submission" date="2020-07" db="EMBL/GenBank/DDBJ databases">
        <title>Genomic Encyclopedia of Archaeal and Bacterial Type Strains, Phase II (KMG-II): from individual species to whole genera.</title>
        <authorList>
            <person name="Goeker M."/>
        </authorList>
    </citation>
    <scope>NUCLEOTIDE SEQUENCE [LARGE SCALE GENOMIC DNA]</scope>
    <source>
        <strain evidence="5 6">DSM 21226</strain>
    </source>
</reference>
<dbReference type="PANTHER" id="PTHR47962:SF5">
    <property type="entry name" value="ATP-DEPENDENT HELICASE LHR-RELATED"/>
    <property type="match status" value="1"/>
</dbReference>
<dbReference type="GO" id="GO:0016887">
    <property type="term" value="F:ATP hydrolysis activity"/>
    <property type="evidence" value="ECO:0007669"/>
    <property type="project" value="TreeGrafter"/>
</dbReference>
<evidence type="ECO:0000259" key="3">
    <source>
        <dbReference type="PROSITE" id="PS51192"/>
    </source>
</evidence>
<dbReference type="GO" id="GO:0003677">
    <property type="term" value="F:DNA binding"/>
    <property type="evidence" value="ECO:0007669"/>
    <property type="project" value="TreeGrafter"/>
</dbReference>
<keyword evidence="5" id="KW-0378">Hydrolase</keyword>
<evidence type="ECO:0000313" key="6">
    <source>
        <dbReference type="Proteomes" id="UP000518288"/>
    </source>
</evidence>
<evidence type="ECO:0000256" key="1">
    <source>
        <dbReference type="ARBA" id="ARBA00022741"/>
    </source>
</evidence>
<comment type="caution">
    <text evidence="5">The sequence shown here is derived from an EMBL/GenBank/DDBJ whole genome shotgun (WGS) entry which is preliminary data.</text>
</comment>
<accession>A0A7Y9U917</accession>
<proteinExistence type="predicted"/>
<keyword evidence="1" id="KW-0547">Nucleotide-binding</keyword>
<protein>
    <submittedName>
        <fullName evidence="5">ATP-dependent Lhr-like helicase</fullName>
        <ecNumber evidence="5">3.6.4.-</ecNumber>
    </submittedName>
</protein>
<dbReference type="RefSeq" id="WP_179636388.1">
    <property type="nucleotide sequence ID" value="NZ_JACCFH010000002.1"/>
</dbReference>
<dbReference type="SUPFAM" id="SSF52540">
    <property type="entry name" value="P-loop containing nucleoside triphosphate hydrolases"/>
    <property type="match status" value="1"/>
</dbReference>
<feature type="domain" description="Helicase ATP-binding" evidence="3">
    <location>
        <begin position="33"/>
        <end position="212"/>
    </location>
</feature>
<dbReference type="AlphaFoldDB" id="A0A7Y9U917"/>
<dbReference type="InterPro" id="IPR052511">
    <property type="entry name" value="ATP-dep_Helicase"/>
</dbReference>
<keyword evidence="2" id="KW-0067">ATP-binding</keyword>
<dbReference type="Pfam" id="PF00270">
    <property type="entry name" value="DEAD"/>
    <property type="match status" value="1"/>
</dbReference>
<dbReference type="GO" id="GO:0005524">
    <property type="term" value="F:ATP binding"/>
    <property type="evidence" value="ECO:0007669"/>
    <property type="project" value="UniProtKB-KW"/>
</dbReference>
<dbReference type="Pfam" id="PF00271">
    <property type="entry name" value="Helicase_C"/>
    <property type="match status" value="1"/>
</dbReference>
<dbReference type="PROSITE" id="PS51192">
    <property type="entry name" value="HELICASE_ATP_BIND_1"/>
    <property type="match status" value="1"/>
</dbReference>